<dbReference type="Pfam" id="PF07224">
    <property type="entry name" value="Chlorophyllase"/>
    <property type="match status" value="1"/>
</dbReference>
<proteinExistence type="predicted"/>
<evidence type="ECO:0000256" key="1">
    <source>
        <dbReference type="SAM" id="SignalP"/>
    </source>
</evidence>
<organism evidence="2 3">
    <name type="scientific">Riccia sorocarpa</name>
    <dbReference type="NCBI Taxonomy" id="122646"/>
    <lineage>
        <taxon>Eukaryota</taxon>
        <taxon>Viridiplantae</taxon>
        <taxon>Streptophyta</taxon>
        <taxon>Embryophyta</taxon>
        <taxon>Marchantiophyta</taxon>
        <taxon>Marchantiopsida</taxon>
        <taxon>Marchantiidae</taxon>
        <taxon>Marchantiales</taxon>
        <taxon>Ricciaceae</taxon>
        <taxon>Riccia</taxon>
    </lineage>
</organism>
<dbReference type="PANTHER" id="PTHR33428">
    <property type="entry name" value="CHLOROPHYLLASE-2, CHLOROPLASTIC"/>
    <property type="match status" value="1"/>
</dbReference>
<dbReference type="PANTHER" id="PTHR33428:SF2">
    <property type="entry name" value="CHLOROPHYLLASE-2"/>
    <property type="match status" value="1"/>
</dbReference>
<keyword evidence="1" id="KW-0732">Signal</keyword>
<dbReference type="Proteomes" id="UP001633002">
    <property type="component" value="Unassembled WGS sequence"/>
</dbReference>
<accession>A0ABD3GDZ3</accession>
<evidence type="ECO:0000313" key="3">
    <source>
        <dbReference type="Proteomes" id="UP001633002"/>
    </source>
</evidence>
<evidence type="ECO:0000313" key="2">
    <source>
        <dbReference type="EMBL" id="KAL3676240.1"/>
    </source>
</evidence>
<feature type="signal peptide" evidence="1">
    <location>
        <begin position="1"/>
        <end position="35"/>
    </location>
</feature>
<feature type="chain" id="PRO_5044884525" description="Chlorophyllase" evidence="1">
    <location>
        <begin position="36"/>
        <end position="361"/>
    </location>
</feature>
<dbReference type="InterPro" id="IPR017395">
    <property type="entry name" value="Chlorophyllase-like"/>
</dbReference>
<comment type="caution">
    <text evidence="2">The sequence shown here is derived from an EMBL/GenBank/DDBJ whole genome shotgun (WGS) entry which is preliminary data.</text>
</comment>
<dbReference type="SUPFAM" id="SSF53474">
    <property type="entry name" value="alpha/beta-Hydrolases"/>
    <property type="match status" value="1"/>
</dbReference>
<dbReference type="AlphaFoldDB" id="A0ABD3GDZ3"/>
<sequence>MEHRTGRAGNRSERLWPQLQIAAVFIFVLIQTSQAIDDIYNPGRYDAVVHDVSGSGNWFPNFKCMDSPGSPKPAGTSPPNRLLISAPNTSGTYPVIQLHHGFTLRIDFYSQLLEHLATYGYIVVAPQAMDLVNINPNAKDEIAQMADTLDWYPNNLEAKLAEIFPNLNVKPDLEKVILAGHSRGGKVAFGLATGVCKSVLSFAGIVGIDPVDGGLPYQQSQPPILPNKPFGLDLPFPTLIVGSGLGKWCAPAGVNHDAFFNNSAPLAYHFVAPDYGHMDFLDDKLNGPFEYVLIADHTCWNGPSRAPLRNFTGGIMVAFLDSILFNNSEFLDRALMNIPHAAPLTLDTPQVTNFISEYAGA</sequence>
<dbReference type="InterPro" id="IPR029058">
    <property type="entry name" value="AB_hydrolase_fold"/>
</dbReference>
<dbReference type="EMBL" id="JBJQOH010000008">
    <property type="protein sequence ID" value="KAL3676240.1"/>
    <property type="molecule type" value="Genomic_DNA"/>
</dbReference>
<dbReference type="Gene3D" id="3.40.50.1820">
    <property type="entry name" value="alpha/beta hydrolase"/>
    <property type="match status" value="1"/>
</dbReference>
<name>A0ABD3GDZ3_9MARC</name>
<keyword evidence="3" id="KW-1185">Reference proteome</keyword>
<gene>
    <name evidence="2" type="ORF">R1sor_026188</name>
</gene>
<reference evidence="2 3" key="1">
    <citation type="submission" date="2024-09" db="EMBL/GenBank/DDBJ databases">
        <title>Chromosome-scale assembly of Riccia sorocarpa.</title>
        <authorList>
            <person name="Paukszto L."/>
        </authorList>
    </citation>
    <scope>NUCLEOTIDE SEQUENCE [LARGE SCALE GENOMIC DNA]</scope>
    <source>
        <strain evidence="2">LP-2024</strain>
        <tissue evidence="2">Aerial parts of the thallus</tissue>
    </source>
</reference>
<evidence type="ECO:0008006" key="4">
    <source>
        <dbReference type="Google" id="ProtNLM"/>
    </source>
</evidence>
<protein>
    <recommendedName>
        <fullName evidence="4">Chlorophyllase</fullName>
    </recommendedName>
</protein>